<sequence length="530" mass="57516">MNNFKRTLLAISLAIPLLASAQDVKKAPSGWQNLDLKTDSYFGISTEKAYTELLKGKKHSTVVVAVIDGGVDTAHEDLRDVLWINPKEKAGDKIDNDRNGYADDVHGWNFIGSAKGNVQYDALEVTRLVRDYKSKFAALDTNNLKGADIAAFAEYKKMRAEVSESAAKAQKTFTGVNNFKVILDNILAAIGKKDPNAEELVKYQPKTSGETYVQKTVLGALPQYKTVSAFAEAEIMPAWNHYKEQAEYNYNVDYDPRSIVGDDYKNANQRNYGNTDVTGPNADHGSHVAGIIGAVRTNGIGIQGVADDVRIMAVRTVPTGDERDKDVANAIRYAAANGARVINMSFGKAYSYNKKAVDDAVKFAISKDVLLIHAAGNDNKNTENENNFPNRKYEDGSGIAQAWIEVGASGPVDDASLKASFSNYGKTSVDVFAPGVDINSTTPGSKYALHNGTSMAAPAVAGLAALIRSYYPKLTAMQVKDIILRSVVKIEHKVKVQDGENTREVNFDELCATGGIVNAYNALKLAATYK</sequence>
<evidence type="ECO:0000259" key="7">
    <source>
        <dbReference type="Pfam" id="PF00082"/>
    </source>
</evidence>
<dbReference type="PROSITE" id="PS51892">
    <property type="entry name" value="SUBTILASE"/>
    <property type="match status" value="1"/>
</dbReference>
<evidence type="ECO:0000256" key="4">
    <source>
        <dbReference type="ARBA" id="ARBA00022825"/>
    </source>
</evidence>
<reference evidence="8 9" key="1">
    <citation type="submission" date="2017-11" db="EMBL/GenBank/DDBJ databases">
        <title>Genomic Encyclopedia of Archaeal and Bacterial Type Strains, Phase II (KMG-II): From Individual Species to Whole Genera.</title>
        <authorList>
            <person name="Goeker M."/>
        </authorList>
    </citation>
    <scope>NUCLEOTIDE SEQUENCE [LARGE SCALE GENOMIC DNA]</scope>
    <source>
        <strain evidence="8 9">DSM 28175</strain>
    </source>
</reference>
<evidence type="ECO:0000256" key="5">
    <source>
        <dbReference type="PROSITE-ProRule" id="PRU01240"/>
    </source>
</evidence>
<dbReference type="Proteomes" id="UP000242687">
    <property type="component" value="Unassembled WGS sequence"/>
</dbReference>
<keyword evidence="2 5" id="KW-0645">Protease</keyword>
<dbReference type="GO" id="GO:0004252">
    <property type="term" value="F:serine-type endopeptidase activity"/>
    <property type="evidence" value="ECO:0007669"/>
    <property type="project" value="UniProtKB-UniRule"/>
</dbReference>
<dbReference type="GO" id="GO:0006508">
    <property type="term" value="P:proteolysis"/>
    <property type="evidence" value="ECO:0007669"/>
    <property type="project" value="UniProtKB-KW"/>
</dbReference>
<dbReference type="PANTHER" id="PTHR43399">
    <property type="entry name" value="SUBTILISIN-RELATED"/>
    <property type="match status" value="1"/>
</dbReference>
<feature type="signal peptide" evidence="6">
    <location>
        <begin position="1"/>
        <end position="21"/>
    </location>
</feature>
<comment type="caution">
    <text evidence="8">The sequence shown here is derived from an EMBL/GenBank/DDBJ whole genome shotgun (WGS) entry which is preliminary data.</text>
</comment>
<feature type="active site" description="Charge relay system" evidence="5">
    <location>
        <position position="284"/>
    </location>
</feature>
<dbReference type="EMBL" id="PGFJ01000002">
    <property type="protein sequence ID" value="PJJ80362.1"/>
    <property type="molecule type" value="Genomic_DNA"/>
</dbReference>
<dbReference type="InterPro" id="IPR051048">
    <property type="entry name" value="Peptidase_S8/S53_subtilisin"/>
</dbReference>
<dbReference type="OrthoDB" id="9798386at2"/>
<evidence type="ECO:0000313" key="9">
    <source>
        <dbReference type="Proteomes" id="UP000242687"/>
    </source>
</evidence>
<comment type="similarity">
    <text evidence="1 5">Belongs to the peptidase S8 family.</text>
</comment>
<dbReference type="InterPro" id="IPR015500">
    <property type="entry name" value="Peptidase_S8_subtilisin-rel"/>
</dbReference>
<evidence type="ECO:0000313" key="8">
    <source>
        <dbReference type="EMBL" id="PJJ80362.1"/>
    </source>
</evidence>
<evidence type="ECO:0000256" key="3">
    <source>
        <dbReference type="ARBA" id="ARBA00022801"/>
    </source>
</evidence>
<dbReference type="Pfam" id="PF00082">
    <property type="entry name" value="Peptidase_S8"/>
    <property type="match status" value="1"/>
</dbReference>
<dbReference type="InterPro" id="IPR022398">
    <property type="entry name" value="Peptidase_S8_His-AS"/>
</dbReference>
<dbReference type="SUPFAM" id="SSF52743">
    <property type="entry name" value="Subtilisin-like"/>
    <property type="match status" value="1"/>
</dbReference>
<dbReference type="PANTHER" id="PTHR43399:SF4">
    <property type="entry name" value="CELL WALL-ASSOCIATED PROTEASE"/>
    <property type="match status" value="1"/>
</dbReference>
<feature type="active site" description="Charge relay system" evidence="5">
    <location>
        <position position="68"/>
    </location>
</feature>
<feature type="active site" description="Charge relay system" evidence="5">
    <location>
        <position position="454"/>
    </location>
</feature>
<dbReference type="InterPro" id="IPR000209">
    <property type="entry name" value="Peptidase_S8/S53_dom"/>
</dbReference>
<evidence type="ECO:0000256" key="2">
    <source>
        <dbReference type="ARBA" id="ARBA00022670"/>
    </source>
</evidence>
<dbReference type="InterPro" id="IPR023828">
    <property type="entry name" value="Peptidase_S8_Ser-AS"/>
</dbReference>
<gene>
    <name evidence="8" type="ORF">CLV57_3512</name>
</gene>
<dbReference type="PRINTS" id="PR00723">
    <property type="entry name" value="SUBTILISIN"/>
</dbReference>
<protein>
    <submittedName>
        <fullName evidence="8">Subtilase family protein</fullName>
    </submittedName>
</protein>
<accession>A0A2H9VPY3</accession>
<dbReference type="PROSITE" id="PS00138">
    <property type="entry name" value="SUBTILASE_SER"/>
    <property type="match status" value="1"/>
</dbReference>
<dbReference type="AlphaFoldDB" id="A0A2H9VPY3"/>
<keyword evidence="6" id="KW-0732">Signal</keyword>
<organism evidence="8 9">
    <name type="scientific">Mucilaginibacter auburnensis</name>
    <dbReference type="NCBI Taxonomy" id="1457233"/>
    <lineage>
        <taxon>Bacteria</taxon>
        <taxon>Pseudomonadati</taxon>
        <taxon>Bacteroidota</taxon>
        <taxon>Sphingobacteriia</taxon>
        <taxon>Sphingobacteriales</taxon>
        <taxon>Sphingobacteriaceae</taxon>
        <taxon>Mucilaginibacter</taxon>
    </lineage>
</organism>
<evidence type="ECO:0000256" key="6">
    <source>
        <dbReference type="SAM" id="SignalP"/>
    </source>
</evidence>
<keyword evidence="9" id="KW-1185">Reference proteome</keyword>
<dbReference type="RefSeq" id="WP_100342649.1">
    <property type="nucleotide sequence ID" value="NZ_PGFJ01000002.1"/>
</dbReference>
<keyword evidence="4 5" id="KW-0720">Serine protease</keyword>
<dbReference type="PROSITE" id="PS00137">
    <property type="entry name" value="SUBTILASE_HIS"/>
    <property type="match status" value="1"/>
</dbReference>
<feature type="domain" description="Peptidase S8/S53" evidence="7">
    <location>
        <begin position="61"/>
        <end position="492"/>
    </location>
</feature>
<keyword evidence="3 5" id="KW-0378">Hydrolase</keyword>
<dbReference type="Gene3D" id="3.40.50.200">
    <property type="entry name" value="Peptidase S8/S53 domain"/>
    <property type="match status" value="2"/>
</dbReference>
<evidence type="ECO:0000256" key="1">
    <source>
        <dbReference type="ARBA" id="ARBA00011073"/>
    </source>
</evidence>
<name>A0A2H9VPY3_9SPHI</name>
<dbReference type="InterPro" id="IPR036852">
    <property type="entry name" value="Peptidase_S8/S53_dom_sf"/>
</dbReference>
<proteinExistence type="inferred from homology"/>
<feature type="chain" id="PRO_5014147102" evidence="6">
    <location>
        <begin position="22"/>
        <end position="530"/>
    </location>
</feature>